<protein>
    <recommendedName>
        <fullName evidence="2">alanine--tRNA ligase</fullName>
        <ecNumber evidence="2">6.1.1.7</ecNumber>
    </recommendedName>
</protein>
<dbReference type="EC" id="6.1.1.7" evidence="2"/>
<evidence type="ECO:0000256" key="1">
    <source>
        <dbReference type="ARBA" id="ARBA00008226"/>
    </source>
</evidence>
<dbReference type="Pfam" id="PF01411">
    <property type="entry name" value="tRNA-synt_2c"/>
    <property type="match status" value="1"/>
</dbReference>
<dbReference type="GO" id="GO:0005829">
    <property type="term" value="C:cytosol"/>
    <property type="evidence" value="ECO:0007669"/>
    <property type="project" value="TreeGrafter"/>
</dbReference>
<dbReference type="GO" id="GO:0004813">
    <property type="term" value="F:alanine-tRNA ligase activity"/>
    <property type="evidence" value="ECO:0007669"/>
    <property type="project" value="UniProtKB-EC"/>
</dbReference>
<sequence length="410" mass="45876">MRSEQIRSTFLDYFRGLDHLELPPGPLVPDERDLLFTNAGMVQFKPCFVGASRPPHPRLSTAQPCVRTVDIDKIGVTDRHATTFEMLGNFAFADYFKREAMAYALRLLTEGYGLERDRLWFTVLRGDEESVDLWRGLGVPAERIQPLGPDDNFWSMGVPGPSGPTSEIFYDRGPSIGRDGGPAVDSERFVELWNLVFMQYERGRSDDEILGDLPGRHIDTGLGRDRLAMVLQGVGNVHETDAVLPTLRAVREATGRDDEPSAHRLVADHVRTAVRLIATGVRPGNEGRGYVVRRLLRRAVRRLVLLGVDEPVLGAVADSVTEVPGGVAREVVEREERAFRRTLRAGNRLLDTELARGPLRGETVFKLHDTYGFPVDLTVEIARESGVAVDTDGFERLMREHRERSRAATR</sequence>
<feature type="domain" description="Alanyl-transfer RNA synthetases family profile" evidence="10">
    <location>
        <begin position="1"/>
        <end position="410"/>
    </location>
</feature>
<dbReference type="Proteomes" id="UP000198362">
    <property type="component" value="Unassembled WGS sequence"/>
</dbReference>
<dbReference type="PANTHER" id="PTHR11777:SF9">
    <property type="entry name" value="ALANINE--TRNA LIGASE, CYTOPLASMIC"/>
    <property type="match status" value="1"/>
</dbReference>
<evidence type="ECO:0000313" key="12">
    <source>
        <dbReference type="Proteomes" id="UP000198362"/>
    </source>
</evidence>
<dbReference type="EMBL" id="FZPH01000003">
    <property type="protein sequence ID" value="SNT13192.1"/>
    <property type="molecule type" value="Genomic_DNA"/>
</dbReference>
<dbReference type="CDD" id="cd00673">
    <property type="entry name" value="AlaRS_core"/>
    <property type="match status" value="1"/>
</dbReference>
<keyword evidence="9 11" id="KW-0030">Aminoacyl-tRNA synthetase</keyword>
<evidence type="ECO:0000256" key="3">
    <source>
        <dbReference type="ARBA" id="ARBA00022555"/>
    </source>
</evidence>
<evidence type="ECO:0000256" key="5">
    <source>
        <dbReference type="ARBA" id="ARBA00022741"/>
    </source>
</evidence>
<evidence type="ECO:0000259" key="10">
    <source>
        <dbReference type="PROSITE" id="PS50860"/>
    </source>
</evidence>
<name>A0A239K680_9ACTN</name>
<dbReference type="Gene3D" id="3.30.930.10">
    <property type="entry name" value="Bira Bifunctional Protein, Domain 2"/>
    <property type="match status" value="1"/>
</dbReference>
<keyword evidence="3" id="KW-0820">tRNA-binding</keyword>
<dbReference type="InterPro" id="IPR050058">
    <property type="entry name" value="Ala-tRNA_ligase"/>
</dbReference>
<evidence type="ECO:0000256" key="6">
    <source>
        <dbReference type="ARBA" id="ARBA00022840"/>
    </source>
</evidence>
<evidence type="ECO:0000256" key="9">
    <source>
        <dbReference type="ARBA" id="ARBA00023146"/>
    </source>
</evidence>
<dbReference type="GO" id="GO:0000049">
    <property type="term" value="F:tRNA binding"/>
    <property type="evidence" value="ECO:0007669"/>
    <property type="project" value="UniProtKB-KW"/>
</dbReference>
<dbReference type="InterPro" id="IPR002318">
    <property type="entry name" value="Ala-tRNA-lgiase_IIc"/>
</dbReference>
<dbReference type="SUPFAM" id="SSF55681">
    <property type="entry name" value="Class II aaRS and biotin synthetases"/>
    <property type="match status" value="1"/>
</dbReference>
<dbReference type="SUPFAM" id="SSF101353">
    <property type="entry name" value="Putative anticodon-binding domain of alanyl-tRNA synthetase (AlaRS)"/>
    <property type="match status" value="1"/>
</dbReference>
<evidence type="ECO:0000256" key="7">
    <source>
        <dbReference type="ARBA" id="ARBA00022884"/>
    </source>
</evidence>
<dbReference type="RefSeq" id="WP_089246739.1">
    <property type="nucleotide sequence ID" value="NZ_FZPH01000003.1"/>
</dbReference>
<dbReference type="GO" id="GO:0002161">
    <property type="term" value="F:aminoacyl-tRNA deacylase activity"/>
    <property type="evidence" value="ECO:0007669"/>
    <property type="project" value="TreeGrafter"/>
</dbReference>
<accession>A0A239K680</accession>
<dbReference type="InterPro" id="IPR045864">
    <property type="entry name" value="aa-tRNA-synth_II/BPL/LPL"/>
</dbReference>
<dbReference type="PANTHER" id="PTHR11777">
    <property type="entry name" value="ALANYL-TRNA SYNTHETASE"/>
    <property type="match status" value="1"/>
</dbReference>
<proteinExistence type="inferred from homology"/>
<keyword evidence="5" id="KW-0547">Nucleotide-binding</keyword>
<comment type="similarity">
    <text evidence="1">Belongs to the class-II aminoacyl-tRNA synthetase family.</text>
</comment>
<dbReference type="PROSITE" id="PS50860">
    <property type="entry name" value="AA_TRNA_LIGASE_II_ALA"/>
    <property type="match status" value="1"/>
</dbReference>
<dbReference type="InterPro" id="IPR018165">
    <property type="entry name" value="Ala-tRNA-synth_IIc_core"/>
</dbReference>
<keyword evidence="7" id="KW-0694">RNA-binding</keyword>
<evidence type="ECO:0000256" key="4">
    <source>
        <dbReference type="ARBA" id="ARBA00022598"/>
    </source>
</evidence>
<evidence type="ECO:0000256" key="8">
    <source>
        <dbReference type="ARBA" id="ARBA00022917"/>
    </source>
</evidence>
<dbReference type="InterPro" id="IPR018162">
    <property type="entry name" value="Ala-tRNA-ligase_IIc_anticod-bd"/>
</dbReference>
<evidence type="ECO:0000256" key="2">
    <source>
        <dbReference type="ARBA" id="ARBA00013168"/>
    </source>
</evidence>
<gene>
    <name evidence="11" type="ORF">SAMN05421812_103311</name>
</gene>
<dbReference type="PRINTS" id="PR00980">
    <property type="entry name" value="TRNASYNTHALA"/>
</dbReference>
<dbReference type="GO" id="GO:0006419">
    <property type="term" value="P:alanyl-tRNA aminoacylation"/>
    <property type="evidence" value="ECO:0007669"/>
    <property type="project" value="InterPro"/>
</dbReference>
<dbReference type="GO" id="GO:0005524">
    <property type="term" value="F:ATP binding"/>
    <property type="evidence" value="ECO:0007669"/>
    <property type="project" value="UniProtKB-KW"/>
</dbReference>
<organism evidence="11 12">
    <name type="scientific">Asanoa hainanensis</name>
    <dbReference type="NCBI Taxonomy" id="560556"/>
    <lineage>
        <taxon>Bacteria</taxon>
        <taxon>Bacillati</taxon>
        <taxon>Actinomycetota</taxon>
        <taxon>Actinomycetes</taxon>
        <taxon>Micromonosporales</taxon>
        <taxon>Micromonosporaceae</taxon>
        <taxon>Asanoa</taxon>
    </lineage>
</organism>
<keyword evidence="12" id="KW-1185">Reference proteome</keyword>
<dbReference type="AlphaFoldDB" id="A0A239K680"/>
<dbReference type="OrthoDB" id="9803884at2"/>
<keyword evidence="4" id="KW-0436">Ligase</keyword>
<keyword evidence="8" id="KW-0648">Protein biosynthesis</keyword>
<reference evidence="11 12" key="1">
    <citation type="submission" date="2017-06" db="EMBL/GenBank/DDBJ databases">
        <authorList>
            <person name="Kim H.J."/>
            <person name="Triplett B.A."/>
        </authorList>
    </citation>
    <scope>NUCLEOTIDE SEQUENCE [LARGE SCALE GENOMIC DNA]</scope>
    <source>
        <strain evidence="11 12">CGMCC 4.5593</strain>
    </source>
</reference>
<keyword evidence="6" id="KW-0067">ATP-binding</keyword>
<dbReference type="InterPro" id="IPR018164">
    <property type="entry name" value="Ala-tRNA-synth_IIc_N"/>
</dbReference>
<evidence type="ECO:0000313" key="11">
    <source>
        <dbReference type="EMBL" id="SNT13192.1"/>
    </source>
</evidence>